<comment type="caution">
    <text evidence="1">The sequence shown here is derived from an EMBL/GenBank/DDBJ whole genome shotgun (WGS) entry which is preliminary data.</text>
</comment>
<name>A0ACC3MXA9_9PEZI</name>
<protein>
    <submittedName>
        <fullName evidence="1">Uncharacterized protein</fullName>
    </submittedName>
</protein>
<evidence type="ECO:0000313" key="2">
    <source>
        <dbReference type="Proteomes" id="UP001281147"/>
    </source>
</evidence>
<dbReference type="Proteomes" id="UP001281147">
    <property type="component" value="Unassembled WGS sequence"/>
</dbReference>
<dbReference type="EMBL" id="JAUTXU010000126">
    <property type="protein sequence ID" value="KAK3705795.1"/>
    <property type="molecule type" value="Genomic_DNA"/>
</dbReference>
<organism evidence="1 2">
    <name type="scientific">Vermiconidia calcicola</name>
    <dbReference type="NCBI Taxonomy" id="1690605"/>
    <lineage>
        <taxon>Eukaryota</taxon>
        <taxon>Fungi</taxon>
        <taxon>Dikarya</taxon>
        <taxon>Ascomycota</taxon>
        <taxon>Pezizomycotina</taxon>
        <taxon>Dothideomycetes</taxon>
        <taxon>Dothideomycetidae</taxon>
        <taxon>Mycosphaerellales</taxon>
        <taxon>Extremaceae</taxon>
        <taxon>Vermiconidia</taxon>
    </lineage>
</organism>
<proteinExistence type="predicted"/>
<sequence>MHAADMEIVQTQHTSRHEYTVVFLHGRDSCAIDFEIEFLASQASDDRTLPEIFPQIKWVFPTAKILPAARFNIAMSQWFDMWSTQDPYERQNEQQEELNNTVSAILQIIQDEAAIVGGPQNIILGGISQGCASAIHALLRQEARLAGFIGLSSWLPVKETITTTTMGTASETPVFLAHCGDDDVIAVRYGEELRDVLAGTGMEVEWCQYGDGGHWVNEPQGIDDIARFMDRVLSATE</sequence>
<evidence type="ECO:0000313" key="1">
    <source>
        <dbReference type="EMBL" id="KAK3705795.1"/>
    </source>
</evidence>
<keyword evidence="2" id="KW-1185">Reference proteome</keyword>
<gene>
    <name evidence="1" type="ORF">LTR37_013102</name>
</gene>
<reference evidence="1" key="1">
    <citation type="submission" date="2023-07" db="EMBL/GenBank/DDBJ databases">
        <title>Black Yeasts Isolated from many extreme environments.</title>
        <authorList>
            <person name="Coleine C."/>
            <person name="Stajich J.E."/>
            <person name="Selbmann L."/>
        </authorList>
    </citation>
    <scope>NUCLEOTIDE SEQUENCE</scope>
    <source>
        <strain evidence="1">CCFEE 5714</strain>
    </source>
</reference>
<accession>A0ACC3MXA9</accession>